<organism evidence="1 2">
    <name type="scientific">Candidatus Lloydbacteria bacterium RIFCSPHIGHO2_01_FULL_41_20</name>
    <dbReference type="NCBI Taxonomy" id="1798657"/>
    <lineage>
        <taxon>Bacteria</taxon>
        <taxon>Candidatus Lloydiibacteriota</taxon>
    </lineage>
</organism>
<dbReference type="AlphaFoldDB" id="A0A1G2CRH9"/>
<name>A0A1G2CRH9_9BACT</name>
<dbReference type="EMBL" id="MHLH01000012">
    <property type="protein sequence ID" value="OGZ03995.1"/>
    <property type="molecule type" value="Genomic_DNA"/>
</dbReference>
<evidence type="ECO:0000313" key="1">
    <source>
        <dbReference type="EMBL" id="OGZ03995.1"/>
    </source>
</evidence>
<accession>A0A1G2CRH9</accession>
<dbReference type="Proteomes" id="UP000178841">
    <property type="component" value="Unassembled WGS sequence"/>
</dbReference>
<comment type="caution">
    <text evidence="1">The sequence shown here is derived from an EMBL/GenBank/DDBJ whole genome shotgun (WGS) entry which is preliminary data.</text>
</comment>
<sequence length="94" mass="10436">MKMENVKPVVMCAVCDKPGAYLWDLEVGERKLPVHRGCGDVAKALAPNGENPRVRPSEWKIRTDREAAARNFWVEKFKTAKEAASQKAPAARSA</sequence>
<evidence type="ECO:0000313" key="2">
    <source>
        <dbReference type="Proteomes" id="UP000178841"/>
    </source>
</evidence>
<protein>
    <submittedName>
        <fullName evidence="1">Uncharacterized protein</fullName>
    </submittedName>
</protein>
<dbReference type="STRING" id="1798657.A2648_00125"/>
<reference evidence="1 2" key="1">
    <citation type="journal article" date="2016" name="Nat. Commun.">
        <title>Thousands of microbial genomes shed light on interconnected biogeochemical processes in an aquifer system.</title>
        <authorList>
            <person name="Anantharaman K."/>
            <person name="Brown C.T."/>
            <person name="Hug L.A."/>
            <person name="Sharon I."/>
            <person name="Castelle C.J."/>
            <person name="Probst A.J."/>
            <person name="Thomas B.C."/>
            <person name="Singh A."/>
            <person name="Wilkins M.J."/>
            <person name="Karaoz U."/>
            <person name="Brodie E.L."/>
            <person name="Williams K.H."/>
            <person name="Hubbard S.S."/>
            <person name="Banfield J.F."/>
        </authorList>
    </citation>
    <scope>NUCLEOTIDE SEQUENCE [LARGE SCALE GENOMIC DNA]</scope>
</reference>
<gene>
    <name evidence="1" type="ORF">A2648_00125</name>
</gene>
<proteinExistence type="predicted"/>